<dbReference type="InterPro" id="IPR000433">
    <property type="entry name" value="Znf_ZZ"/>
</dbReference>
<dbReference type="InterPro" id="IPR052260">
    <property type="entry name" value="Autophagy_Rcpt_SigReg"/>
</dbReference>
<keyword evidence="1" id="KW-0479">Metal-binding</keyword>
<evidence type="ECO:0000256" key="3">
    <source>
        <dbReference type="ARBA" id="ARBA00022833"/>
    </source>
</evidence>
<dbReference type="PANTHER" id="PTHR15090:SF0">
    <property type="entry name" value="SEQUESTOSOME-1"/>
    <property type="match status" value="1"/>
</dbReference>
<keyword evidence="6" id="KW-0812">Transmembrane</keyword>
<dbReference type="GO" id="GO:0035973">
    <property type="term" value="P:aggrephagy"/>
    <property type="evidence" value="ECO:0007669"/>
    <property type="project" value="TreeGrafter"/>
</dbReference>
<evidence type="ECO:0000256" key="6">
    <source>
        <dbReference type="SAM" id="Phobius"/>
    </source>
</evidence>
<keyword evidence="6" id="KW-1133">Transmembrane helix</keyword>
<evidence type="ECO:0000256" key="1">
    <source>
        <dbReference type="ARBA" id="ARBA00022723"/>
    </source>
</evidence>
<dbReference type="CDD" id="cd02340">
    <property type="entry name" value="ZZ_NBR1_like"/>
    <property type="match status" value="1"/>
</dbReference>
<protein>
    <submittedName>
        <fullName evidence="8">BN860_00144g1_1</fullName>
    </submittedName>
</protein>
<evidence type="ECO:0000313" key="9">
    <source>
        <dbReference type="Proteomes" id="UP000019375"/>
    </source>
</evidence>
<accession>A0A8J2X8S3</accession>
<keyword evidence="3" id="KW-0862">Zinc</keyword>
<dbReference type="OrthoDB" id="661148at2759"/>
<feature type="transmembrane region" description="Helical" evidence="6">
    <location>
        <begin position="142"/>
        <end position="164"/>
    </location>
</feature>
<keyword evidence="9" id="KW-1185">Reference proteome</keyword>
<dbReference type="GO" id="GO:0016235">
    <property type="term" value="C:aggresome"/>
    <property type="evidence" value="ECO:0007669"/>
    <property type="project" value="TreeGrafter"/>
</dbReference>
<dbReference type="PROSITE" id="PS50135">
    <property type="entry name" value="ZF_ZZ_2"/>
    <property type="match status" value="1"/>
</dbReference>
<dbReference type="Pfam" id="PF00569">
    <property type="entry name" value="ZZ"/>
    <property type="match status" value="1"/>
</dbReference>
<dbReference type="GO" id="GO:0000423">
    <property type="term" value="P:mitophagy"/>
    <property type="evidence" value="ECO:0007669"/>
    <property type="project" value="TreeGrafter"/>
</dbReference>
<dbReference type="AlphaFoldDB" id="A0A8J2X8S3"/>
<dbReference type="PANTHER" id="PTHR15090">
    <property type="entry name" value="SEQUESTOSOME 1-RELATED"/>
    <property type="match status" value="1"/>
</dbReference>
<feature type="domain" description="ZZ-type" evidence="7">
    <location>
        <begin position="67"/>
        <end position="123"/>
    </location>
</feature>
<proteinExistence type="predicted"/>
<gene>
    <name evidence="8" type="ORF">BN860_00144g</name>
</gene>
<evidence type="ECO:0000259" key="7">
    <source>
        <dbReference type="PROSITE" id="PS50135"/>
    </source>
</evidence>
<dbReference type="GO" id="GO:0005080">
    <property type="term" value="F:protein kinase C binding"/>
    <property type="evidence" value="ECO:0007669"/>
    <property type="project" value="TreeGrafter"/>
</dbReference>
<dbReference type="EMBL" id="HG316455">
    <property type="protein sequence ID" value="CDF88006.1"/>
    <property type="molecule type" value="Genomic_DNA"/>
</dbReference>
<evidence type="ECO:0000256" key="5">
    <source>
        <dbReference type="SAM" id="MobiDB-lite"/>
    </source>
</evidence>
<feature type="region of interest" description="Disordered" evidence="5">
    <location>
        <begin position="1"/>
        <end position="28"/>
    </location>
</feature>
<dbReference type="SUPFAM" id="SSF57850">
    <property type="entry name" value="RING/U-box"/>
    <property type="match status" value="1"/>
</dbReference>
<keyword evidence="2 4" id="KW-0863">Zinc-finger</keyword>
<dbReference type="Proteomes" id="UP000019375">
    <property type="component" value="Unassembled WGS sequence"/>
</dbReference>
<evidence type="ECO:0000256" key="2">
    <source>
        <dbReference type="ARBA" id="ARBA00022771"/>
    </source>
</evidence>
<dbReference type="InterPro" id="IPR043145">
    <property type="entry name" value="Znf_ZZ_sf"/>
</dbReference>
<keyword evidence="6" id="KW-0472">Membrane</keyword>
<organism evidence="8 9">
    <name type="scientific">Zygosaccharomyces bailii (strain CLIB 213 / ATCC 58445 / CBS 680 / BCRC 21525 / NBRC 1098 / NCYC 1416 / NRRL Y-2227)</name>
    <dbReference type="NCBI Taxonomy" id="1333698"/>
    <lineage>
        <taxon>Eukaryota</taxon>
        <taxon>Fungi</taxon>
        <taxon>Dikarya</taxon>
        <taxon>Ascomycota</taxon>
        <taxon>Saccharomycotina</taxon>
        <taxon>Saccharomycetes</taxon>
        <taxon>Saccharomycetales</taxon>
        <taxon>Saccharomycetaceae</taxon>
        <taxon>Zygosaccharomyces</taxon>
    </lineage>
</organism>
<dbReference type="GO" id="GO:0008270">
    <property type="term" value="F:zinc ion binding"/>
    <property type="evidence" value="ECO:0007669"/>
    <property type="project" value="UniProtKB-KW"/>
</dbReference>
<name>A0A8J2X8S3_ZYGB2</name>
<dbReference type="Gene3D" id="3.30.60.90">
    <property type="match status" value="1"/>
</dbReference>
<sequence length="172" mass="19602">MEISTQDIPLEDEKHLPQHMPPTDNSDPHLLVISEIEWKEVLERTAKLEDELKQMRRNRMHRGTTCDGCYPGDKTGAKCIVGIRFKCLECDNFDLCSTCEEKGVESGMHQSSHNMAAIKEPLAKCFWCSYSFKYHRSWWQRISAVVGGICIYGALGCVLGWLVINLLVNIIL</sequence>
<dbReference type="GO" id="GO:0044753">
    <property type="term" value="C:amphisome"/>
    <property type="evidence" value="ECO:0007669"/>
    <property type="project" value="TreeGrafter"/>
</dbReference>
<dbReference type="GO" id="GO:0007032">
    <property type="term" value="P:endosome organization"/>
    <property type="evidence" value="ECO:0007669"/>
    <property type="project" value="TreeGrafter"/>
</dbReference>
<dbReference type="GO" id="GO:0070530">
    <property type="term" value="F:K63-linked polyubiquitin modification-dependent protein binding"/>
    <property type="evidence" value="ECO:0007669"/>
    <property type="project" value="TreeGrafter"/>
</dbReference>
<evidence type="ECO:0000313" key="8">
    <source>
        <dbReference type="EMBL" id="CDF88006.1"/>
    </source>
</evidence>
<dbReference type="SMART" id="SM00291">
    <property type="entry name" value="ZnF_ZZ"/>
    <property type="match status" value="1"/>
</dbReference>
<evidence type="ECO:0000256" key="4">
    <source>
        <dbReference type="PROSITE-ProRule" id="PRU00228"/>
    </source>
</evidence>
<reference evidence="9" key="1">
    <citation type="journal article" date="2013" name="Genome Announc.">
        <title>Genome sequence of the food spoilage yeast Zygosaccharomyces bailii CLIB 213(T).</title>
        <authorList>
            <person name="Galeote V."/>
            <person name="Bigey F."/>
            <person name="Devillers H."/>
            <person name="Neuveglise C."/>
            <person name="Dequin S."/>
        </authorList>
    </citation>
    <scope>NUCLEOTIDE SEQUENCE [LARGE SCALE GENOMIC DNA]</scope>
    <source>
        <strain evidence="9">CLIB 213 / ATCC 58445 / CBS 680 / CCRC 21525 / NBRC 1098 / NCYC 1416 / NRRL Y-2227</strain>
    </source>
</reference>